<evidence type="ECO:0000313" key="2">
    <source>
        <dbReference type="EMBL" id="NOV50390.1"/>
    </source>
</evidence>
<protein>
    <submittedName>
        <fullName evidence="2">Putative secreted protein</fullName>
    </submittedName>
</protein>
<feature type="chain" id="PRO_5027000665" evidence="1">
    <location>
        <begin position="20"/>
        <end position="71"/>
    </location>
</feature>
<sequence>MLHVADSLALACLWGVAHQGVTRRHRRLCSGRQVDQCHKICRPSVSFFQDVEELQSMLIVSLKLEENMTWK</sequence>
<name>A0A6M2DXI2_XENCH</name>
<reference evidence="2" key="1">
    <citation type="submission" date="2020-03" db="EMBL/GenBank/DDBJ databases">
        <title>Transcriptomic Profiling of the Digestive Tract of the Rat Flea, Xenopsylla cheopis, Following Blood Feeding and Infection with Yersinia pestis.</title>
        <authorList>
            <person name="Bland D.M."/>
            <person name="Martens C.A."/>
            <person name="Virtaneva K."/>
            <person name="Kanakabandi K."/>
            <person name="Long D."/>
            <person name="Rosenke R."/>
            <person name="Saturday G.A."/>
            <person name="Hoyt F.H."/>
            <person name="Bruno D.P."/>
            <person name="Ribeiro J.M.C."/>
            <person name="Hinnebusch J."/>
        </authorList>
    </citation>
    <scope>NUCLEOTIDE SEQUENCE</scope>
</reference>
<accession>A0A6M2DXI2</accession>
<feature type="signal peptide" evidence="1">
    <location>
        <begin position="1"/>
        <end position="19"/>
    </location>
</feature>
<dbReference type="AlphaFoldDB" id="A0A6M2DXI2"/>
<proteinExistence type="predicted"/>
<evidence type="ECO:0000256" key="1">
    <source>
        <dbReference type="SAM" id="SignalP"/>
    </source>
</evidence>
<keyword evidence="1" id="KW-0732">Signal</keyword>
<dbReference type="EMBL" id="GIIL01006664">
    <property type="protein sequence ID" value="NOV50390.1"/>
    <property type="molecule type" value="Transcribed_RNA"/>
</dbReference>
<organism evidence="2">
    <name type="scientific">Xenopsylla cheopis</name>
    <name type="common">Oriental rat flea</name>
    <name type="synonym">Pulex cheopis</name>
    <dbReference type="NCBI Taxonomy" id="163159"/>
    <lineage>
        <taxon>Eukaryota</taxon>
        <taxon>Metazoa</taxon>
        <taxon>Ecdysozoa</taxon>
        <taxon>Arthropoda</taxon>
        <taxon>Hexapoda</taxon>
        <taxon>Insecta</taxon>
        <taxon>Pterygota</taxon>
        <taxon>Neoptera</taxon>
        <taxon>Endopterygota</taxon>
        <taxon>Siphonaptera</taxon>
        <taxon>Pulicidae</taxon>
        <taxon>Xenopsyllinae</taxon>
        <taxon>Xenopsylla</taxon>
    </lineage>
</organism>